<protein>
    <recommendedName>
        <fullName evidence="1">DUF4440 domain-containing protein</fullName>
    </recommendedName>
</protein>
<evidence type="ECO:0000313" key="2">
    <source>
        <dbReference type="EMBL" id="GAL83202.1"/>
    </source>
</evidence>
<dbReference type="Gene3D" id="3.10.450.50">
    <property type="match status" value="1"/>
</dbReference>
<dbReference type="InterPro" id="IPR032710">
    <property type="entry name" value="NTF2-like_dom_sf"/>
</dbReference>
<dbReference type="Proteomes" id="UP000030185">
    <property type="component" value="Unassembled WGS sequence"/>
</dbReference>
<dbReference type="Pfam" id="PF14534">
    <property type="entry name" value="DUF4440"/>
    <property type="match status" value="1"/>
</dbReference>
<dbReference type="InterPro" id="IPR027843">
    <property type="entry name" value="DUF4440"/>
</dbReference>
<dbReference type="eggNOG" id="COG4994">
    <property type="taxonomic scope" value="Bacteria"/>
</dbReference>
<reference evidence="2 3" key="1">
    <citation type="submission" date="2014-09" db="EMBL/GenBank/DDBJ databases">
        <title>Sporocytophaga myxococcoides PG-01 genome sequencing.</title>
        <authorList>
            <person name="Liu L."/>
            <person name="Gao P.J."/>
            <person name="Chen G.J."/>
            <person name="Wang L.S."/>
        </authorList>
    </citation>
    <scope>NUCLEOTIDE SEQUENCE [LARGE SCALE GENOMIC DNA]</scope>
    <source>
        <strain evidence="2 3">PG-01</strain>
    </source>
</reference>
<evidence type="ECO:0000259" key="1">
    <source>
        <dbReference type="Pfam" id="PF14534"/>
    </source>
</evidence>
<comment type="caution">
    <text evidence="2">The sequence shown here is derived from an EMBL/GenBank/DDBJ whole genome shotgun (WGS) entry which is preliminary data.</text>
</comment>
<accession>A0A098L9C5</accession>
<feature type="domain" description="DUF4440" evidence="1">
    <location>
        <begin position="38"/>
        <end position="144"/>
    </location>
</feature>
<dbReference type="SUPFAM" id="SSF54427">
    <property type="entry name" value="NTF2-like"/>
    <property type="match status" value="1"/>
</dbReference>
<keyword evidence="3" id="KW-1185">Reference proteome</keyword>
<evidence type="ECO:0000313" key="3">
    <source>
        <dbReference type="Proteomes" id="UP000030185"/>
    </source>
</evidence>
<sequence>MSFIFFYHNFHNLHIKLDKSKKGDMESTIDQSKIIKEIEEQENRLLSAVMKSDVSALNELIHDNLLFNLPDGQTGTKSMDLDAYRTGKMKVTEISASDRKINIIDSTAVVAVTIELKGKFMDVTIDGKYRYLRVWKFNHDMWQIIGGSCTILK</sequence>
<organism evidence="2 3">
    <name type="scientific">Sporocytophaga myxococcoides</name>
    <dbReference type="NCBI Taxonomy" id="153721"/>
    <lineage>
        <taxon>Bacteria</taxon>
        <taxon>Pseudomonadati</taxon>
        <taxon>Bacteroidota</taxon>
        <taxon>Cytophagia</taxon>
        <taxon>Cytophagales</taxon>
        <taxon>Cytophagaceae</taxon>
        <taxon>Sporocytophaga</taxon>
    </lineage>
</organism>
<gene>
    <name evidence="2" type="ORF">MYP_428</name>
</gene>
<dbReference type="STRING" id="153721.MYP_428"/>
<proteinExistence type="predicted"/>
<dbReference type="EMBL" id="BBLT01000001">
    <property type="protein sequence ID" value="GAL83202.1"/>
    <property type="molecule type" value="Genomic_DNA"/>
</dbReference>
<name>A0A098L9C5_9BACT</name>
<dbReference type="AlphaFoldDB" id="A0A098L9C5"/>